<proteinExistence type="predicted"/>
<comment type="caution">
    <text evidence="1">The sequence shown here is derived from an EMBL/GenBank/DDBJ whole genome shotgun (WGS) entry which is preliminary data.</text>
</comment>
<evidence type="ECO:0008006" key="3">
    <source>
        <dbReference type="Google" id="ProtNLM"/>
    </source>
</evidence>
<evidence type="ECO:0000313" key="2">
    <source>
        <dbReference type="Proteomes" id="UP000244152"/>
    </source>
</evidence>
<sequence>MGKNRFKSSQIKREGGGFAPLPFAVIRSRGFTHLSAHAVKLLIDLLAQYKGDNNGDLCAAWTIMRGRGWKSKETLNKALKELKEGDWVEVTRQGGRHKASLYGLTFYAIDDCKGKLDVRSTSSPRGTWKKNEPLPAMPKLKVVPLLSGTGTALQVADANAINGGTPSVSIAR</sequence>
<organism evidence="1 2">
    <name type="scientific">Nitrosospira multiformis</name>
    <dbReference type="NCBI Taxonomy" id="1231"/>
    <lineage>
        <taxon>Bacteria</taxon>
        <taxon>Pseudomonadati</taxon>
        <taxon>Pseudomonadota</taxon>
        <taxon>Betaproteobacteria</taxon>
        <taxon>Nitrosomonadales</taxon>
        <taxon>Nitrosomonadaceae</taxon>
        <taxon>Nitrosospira</taxon>
    </lineage>
</organism>
<dbReference type="AlphaFoldDB" id="A0A2T5IE33"/>
<name>A0A2T5IE33_9PROT</name>
<gene>
    <name evidence="1" type="ORF">C8R21_10652</name>
</gene>
<reference evidence="1 2" key="1">
    <citation type="submission" date="2018-04" db="EMBL/GenBank/DDBJ databases">
        <title>Active sludge and wastewater microbial communities from Klosterneuburg, Austria.</title>
        <authorList>
            <person name="Wagner M."/>
        </authorList>
    </citation>
    <scope>NUCLEOTIDE SEQUENCE [LARGE SCALE GENOMIC DNA]</scope>
    <source>
        <strain evidence="1 2">Nl12</strain>
    </source>
</reference>
<evidence type="ECO:0000313" key="1">
    <source>
        <dbReference type="EMBL" id="PTQ82073.1"/>
    </source>
</evidence>
<dbReference type="Proteomes" id="UP000244152">
    <property type="component" value="Unassembled WGS sequence"/>
</dbReference>
<accession>A0A2T5IE33</accession>
<dbReference type="EMBL" id="QAOK01000006">
    <property type="protein sequence ID" value="PTQ82073.1"/>
    <property type="molecule type" value="Genomic_DNA"/>
</dbReference>
<protein>
    <recommendedName>
        <fullName evidence="3">Helix-turn-helix domain-containing protein</fullName>
    </recommendedName>
</protein>
<dbReference type="RefSeq" id="WP_181258851.1">
    <property type="nucleotide sequence ID" value="NZ_QAOK01000006.1"/>
</dbReference>